<dbReference type="HOGENOM" id="CLU_1386511_0_0_1"/>
<dbReference type="GeneID" id="17298845"/>
<dbReference type="SMART" id="SM00450">
    <property type="entry name" value="RHOD"/>
    <property type="match status" value="1"/>
</dbReference>
<dbReference type="PANTHER" id="PTHR43031:SF16">
    <property type="entry name" value="OXIDOREDUCTASE"/>
    <property type="match status" value="1"/>
</dbReference>
<evidence type="ECO:0000313" key="2">
    <source>
        <dbReference type="EMBL" id="EKX42229.1"/>
    </source>
</evidence>
<dbReference type="CDD" id="cd00158">
    <property type="entry name" value="RHOD"/>
    <property type="match status" value="1"/>
</dbReference>
<dbReference type="Gene3D" id="3.40.250.10">
    <property type="entry name" value="Rhodanese-like domain"/>
    <property type="match status" value="1"/>
</dbReference>
<evidence type="ECO:0000313" key="3">
    <source>
        <dbReference type="EnsemblProtists" id="EKX42229"/>
    </source>
</evidence>
<reference evidence="2 4" key="1">
    <citation type="journal article" date="2012" name="Nature">
        <title>Algal genomes reveal evolutionary mosaicism and the fate of nucleomorphs.</title>
        <authorList>
            <consortium name="DOE Joint Genome Institute"/>
            <person name="Curtis B.A."/>
            <person name="Tanifuji G."/>
            <person name="Burki F."/>
            <person name="Gruber A."/>
            <person name="Irimia M."/>
            <person name="Maruyama S."/>
            <person name="Arias M.C."/>
            <person name="Ball S.G."/>
            <person name="Gile G.H."/>
            <person name="Hirakawa Y."/>
            <person name="Hopkins J.F."/>
            <person name="Kuo A."/>
            <person name="Rensing S.A."/>
            <person name="Schmutz J."/>
            <person name="Symeonidi A."/>
            <person name="Elias M."/>
            <person name="Eveleigh R.J."/>
            <person name="Herman E.K."/>
            <person name="Klute M.J."/>
            <person name="Nakayama T."/>
            <person name="Obornik M."/>
            <person name="Reyes-Prieto A."/>
            <person name="Armbrust E.V."/>
            <person name="Aves S.J."/>
            <person name="Beiko R.G."/>
            <person name="Coutinho P."/>
            <person name="Dacks J.B."/>
            <person name="Durnford D.G."/>
            <person name="Fast N.M."/>
            <person name="Green B.R."/>
            <person name="Grisdale C.J."/>
            <person name="Hempel F."/>
            <person name="Henrissat B."/>
            <person name="Hoppner M.P."/>
            <person name="Ishida K."/>
            <person name="Kim E."/>
            <person name="Koreny L."/>
            <person name="Kroth P.G."/>
            <person name="Liu Y."/>
            <person name="Malik S.B."/>
            <person name="Maier U.G."/>
            <person name="McRose D."/>
            <person name="Mock T."/>
            <person name="Neilson J.A."/>
            <person name="Onodera N.T."/>
            <person name="Poole A.M."/>
            <person name="Pritham E.J."/>
            <person name="Richards T.A."/>
            <person name="Rocap G."/>
            <person name="Roy S.W."/>
            <person name="Sarai C."/>
            <person name="Schaack S."/>
            <person name="Shirato S."/>
            <person name="Slamovits C.H."/>
            <person name="Spencer D.F."/>
            <person name="Suzuki S."/>
            <person name="Worden A.Z."/>
            <person name="Zauner S."/>
            <person name="Barry K."/>
            <person name="Bell C."/>
            <person name="Bharti A.K."/>
            <person name="Crow J.A."/>
            <person name="Grimwood J."/>
            <person name="Kramer R."/>
            <person name="Lindquist E."/>
            <person name="Lucas S."/>
            <person name="Salamov A."/>
            <person name="McFadden G.I."/>
            <person name="Lane C.E."/>
            <person name="Keeling P.J."/>
            <person name="Gray M.W."/>
            <person name="Grigoriev I.V."/>
            <person name="Archibald J.M."/>
        </authorList>
    </citation>
    <scope>NUCLEOTIDE SEQUENCE</scope>
    <source>
        <strain evidence="2 4">CCMP2712</strain>
    </source>
</reference>
<reference evidence="4" key="2">
    <citation type="submission" date="2012-11" db="EMBL/GenBank/DDBJ databases">
        <authorList>
            <person name="Kuo A."/>
            <person name="Curtis B.A."/>
            <person name="Tanifuji G."/>
            <person name="Burki F."/>
            <person name="Gruber A."/>
            <person name="Irimia M."/>
            <person name="Maruyama S."/>
            <person name="Arias M.C."/>
            <person name="Ball S.G."/>
            <person name="Gile G.H."/>
            <person name="Hirakawa Y."/>
            <person name="Hopkins J.F."/>
            <person name="Rensing S.A."/>
            <person name="Schmutz J."/>
            <person name="Symeonidi A."/>
            <person name="Elias M."/>
            <person name="Eveleigh R.J."/>
            <person name="Herman E.K."/>
            <person name="Klute M.J."/>
            <person name="Nakayama T."/>
            <person name="Obornik M."/>
            <person name="Reyes-Prieto A."/>
            <person name="Armbrust E.V."/>
            <person name="Aves S.J."/>
            <person name="Beiko R.G."/>
            <person name="Coutinho P."/>
            <person name="Dacks J.B."/>
            <person name="Durnford D.G."/>
            <person name="Fast N.M."/>
            <person name="Green B.R."/>
            <person name="Grisdale C."/>
            <person name="Hempe F."/>
            <person name="Henrissat B."/>
            <person name="Hoppner M.P."/>
            <person name="Ishida K.-I."/>
            <person name="Kim E."/>
            <person name="Koreny L."/>
            <person name="Kroth P.G."/>
            <person name="Liu Y."/>
            <person name="Malik S.-B."/>
            <person name="Maier U.G."/>
            <person name="McRose D."/>
            <person name="Mock T."/>
            <person name="Neilson J.A."/>
            <person name="Onodera N.T."/>
            <person name="Poole A.M."/>
            <person name="Pritham E.J."/>
            <person name="Richards T.A."/>
            <person name="Rocap G."/>
            <person name="Roy S.W."/>
            <person name="Sarai C."/>
            <person name="Schaack S."/>
            <person name="Shirato S."/>
            <person name="Slamovits C.H."/>
            <person name="Spencer D.F."/>
            <person name="Suzuki S."/>
            <person name="Worden A.Z."/>
            <person name="Zauner S."/>
            <person name="Barry K."/>
            <person name="Bell C."/>
            <person name="Bharti A.K."/>
            <person name="Crow J.A."/>
            <person name="Grimwood J."/>
            <person name="Kramer R."/>
            <person name="Lindquist E."/>
            <person name="Lucas S."/>
            <person name="Salamov A."/>
            <person name="McFadden G.I."/>
            <person name="Lane C.E."/>
            <person name="Keeling P.J."/>
            <person name="Gray M.W."/>
            <person name="Grigoriev I.V."/>
            <person name="Archibald J.M."/>
        </authorList>
    </citation>
    <scope>NUCLEOTIDE SEQUENCE</scope>
    <source>
        <strain evidence="4">CCMP2712</strain>
    </source>
</reference>
<dbReference type="EMBL" id="JH993018">
    <property type="protein sequence ID" value="EKX42229.1"/>
    <property type="molecule type" value="Genomic_DNA"/>
</dbReference>
<dbReference type="PaxDb" id="55529-EKX42229"/>
<proteinExistence type="predicted"/>
<keyword evidence="4" id="KW-1185">Reference proteome</keyword>
<organism evidence="2">
    <name type="scientific">Guillardia theta (strain CCMP2712)</name>
    <name type="common">Cryptophyte</name>
    <dbReference type="NCBI Taxonomy" id="905079"/>
    <lineage>
        <taxon>Eukaryota</taxon>
        <taxon>Cryptophyceae</taxon>
        <taxon>Pyrenomonadales</taxon>
        <taxon>Geminigeraceae</taxon>
        <taxon>Guillardia</taxon>
    </lineage>
</organism>
<evidence type="ECO:0000259" key="1">
    <source>
        <dbReference type="PROSITE" id="PS50206"/>
    </source>
</evidence>
<dbReference type="RefSeq" id="XP_005829209.1">
    <property type="nucleotide sequence ID" value="XM_005829152.1"/>
</dbReference>
<evidence type="ECO:0000313" key="4">
    <source>
        <dbReference type="Proteomes" id="UP000011087"/>
    </source>
</evidence>
<dbReference type="PANTHER" id="PTHR43031">
    <property type="entry name" value="FAD-DEPENDENT OXIDOREDUCTASE"/>
    <property type="match status" value="1"/>
</dbReference>
<reference evidence="3" key="3">
    <citation type="submission" date="2015-06" db="UniProtKB">
        <authorList>
            <consortium name="EnsemblProtists"/>
        </authorList>
    </citation>
    <scope>IDENTIFICATION</scope>
</reference>
<dbReference type="InterPro" id="IPR050229">
    <property type="entry name" value="GlpE_sulfurtransferase"/>
</dbReference>
<dbReference type="Proteomes" id="UP000011087">
    <property type="component" value="Unassembled WGS sequence"/>
</dbReference>
<dbReference type="KEGG" id="gtt:GUITHDRAFT_88190"/>
<name>L1J272_GUITC</name>
<feature type="domain" description="Rhodanese" evidence="1">
    <location>
        <begin position="106"/>
        <end position="188"/>
    </location>
</feature>
<gene>
    <name evidence="2" type="ORF">GUITHDRAFT_88190</name>
</gene>
<dbReference type="EnsemblProtists" id="EKX42229">
    <property type="protein sequence ID" value="EKX42229"/>
    <property type="gene ID" value="GUITHDRAFT_88190"/>
</dbReference>
<sequence length="197" mass="21208">MQRQATMAVGATGRAMSAMSIRGLRSFMLSSLQSRTYSLASWRSNLNLSPGFAALSPSFAVTKNPLHALPSAPALPSAGRSFFSWLGGQKDGASKDFSQEEAKKAIDGGGILLDVRRIDEFYTGHAKIAVNIPHEVLGARINEVHKLTQNDFQKAIVVHCRSGARSAVAKRILEENGYKNVLNLGGISDVMATFEMA</sequence>
<dbReference type="InterPro" id="IPR036873">
    <property type="entry name" value="Rhodanese-like_dom_sf"/>
</dbReference>
<dbReference type="InterPro" id="IPR001763">
    <property type="entry name" value="Rhodanese-like_dom"/>
</dbReference>
<dbReference type="eggNOG" id="KOG1530">
    <property type="taxonomic scope" value="Eukaryota"/>
</dbReference>
<accession>L1J272</accession>
<dbReference type="Pfam" id="PF00581">
    <property type="entry name" value="Rhodanese"/>
    <property type="match status" value="1"/>
</dbReference>
<dbReference type="SUPFAM" id="SSF52821">
    <property type="entry name" value="Rhodanese/Cell cycle control phosphatase"/>
    <property type="match status" value="1"/>
</dbReference>
<dbReference type="AlphaFoldDB" id="L1J272"/>
<dbReference type="PROSITE" id="PS50206">
    <property type="entry name" value="RHODANESE_3"/>
    <property type="match status" value="1"/>
</dbReference>
<dbReference type="OrthoDB" id="361797at2759"/>
<protein>
    <recommendedName>
        <fullName evidence="1">Rhodanese domain-containing protein</fullName>
    </recommendedName>
</protein>